<comment type="caution">
    <text evidence="1">The sequence shown here is derived from an EMBL/GenBank/DDBJ whole genome shotgun (WGS) entry which is preliminary data.</text>
</comment>
<dbReference type="Gene3D" id="3.60.40.10">
    <property type="entry name" value="PPM-type phosphatase domain"/>
    <property type="match status" value="1"/>
</dbReference>
<organism evidence="1 2">
    <name type="scientific">Halomonas alimentaria</name>
    <dbReference type="NCBI Taxonomy" id="147248"/>
    <lineage>
        <taxon>Bacteria</taxon>
        <taxon>Pseudomonadati</taxon>
        <taxon>Pseudomonadota</taxon>
        <taxon>Gammaproteobacteria</taxon>
        <taxon>Oceanospirillales</taxon>
        <taxon>Halomonadaceae</taxon>
        <taxon>Halomonas</taxon>
    </lineage>
</organism>
<keyword evidence="2" id="KW-1185">Reference proteome</keyword>
<dbReference type="EMBL" id="WUTT01000001">
    <property type="protein sequence ID" value="NAW34738.1"/>
    <property type="molecule type" value="Genomic_DNA"/>
</dbReference>
<evidence type="ECO:0008006" key="3">
    <source>
        <dbReference type="Google" id="ProtNLM"/>
    </source>
</evidence>
<evidence type="ECO:0000313" key="1">
    <source>
        <dbReference type="EMBL" id="NAW34738.1"/>
    </source>
</evidence>
<sequence>MSHWHGLARVCDAGSPPKNEDLWHFGDDLAFVLDGATGLGPSRLTDQASDACWFVERLADHLRQAWCETHRVENALRIALARVAEAWYARVPDNLPVEQQPSAALVLAAREGDELVMLRLGDCELYLATKHGVERVFGDSPLQALDRRAINAVMDLRQRGHSLESALTAVRPKLVAHRTLMNTPGGYSALSVAHQNQIRPDIKRVEAWGVHRMLLASDGFAAAWQAYGIGTPDTLLGSRDAQGALEALLRRLRKLECQDAEGDLFPRLKCHDDATALLLEAQA</sequence>
<gene>
    <name evidence="1" type="ORF">GRB96_09960</name>
</gene>
<reference evidence="1 2" key="1">
    <citation type="submission" date="2019-12" db="EMBL/GenBank/DDBJ databases">
        <title>Draft genome sequencing of Halomonas alimentaria DSM 15356.</title>
        <authorList>
            <person name="Pandiyan K."/>
            <person name="Kushwaha P."/>
            <person name="Gowdham M."/>
            <person name="Chakdar H."/>
            <person name="Singh A."/>
            <person name="Kumar M."/>
            <person name="Saxena A.K."/>
        </authorList>
    </citation>
    <scope>NUCLEOTIDE SEQUENCE [LARGE SCALE GENOMIC DNA]</scope>
    <source>
        <strain evidence="1 2">DSM 15356</strain>
    </source>
</reference>
<dbReference type="Proteomes" id="UP000487929">
    <property type="component" value="Unassembled WGS sequence"/>
</dbReference>
<accession>A0A7X4W5H2</accession>
<dbReference type="AlphaFoldDB" id="A0A7X4W5H2"/>
<dbReference type="RefSeq" id="WP_161431995.1">
    <property type="nucleotide sequence ID" value="NZ_WUTT01000001.1"/>
</dbReference>
<dbReference type="InterPro" id="IPR036457">
    <property type="entry name" value="PPM-type-like_dom_sf"/>
</dbReference>
<dbReference type="SUPFAM" id="SSF81606">
    <property type="entry name" value="PP2C-like"/>
    <property type="match status" value="1"/>
</dbReference>
<name>A0A7X4W5H2_9GAMM</name>
<dbReference type="OrthoDB" id="1755431at2"/>
<protein>
    <recommendedName>
        <fullName evidence="3">PPM-type phosphatase domain-containing protein</fullName>
    </recommendedName>
</protein>
<evidence type="ECO:0000313" key="2">
    <source>
        <dbReference type="Proteomes" id="UP000487929"/>
    </source>
</evidence>
<proteinExistence type="predicted"/>